<dbReference type="Pfam" id="PF03466">
    <property type="entry name" value="LysR_substrate"/>
    <property type="match status" value="1"/>
</dbReference>
<dbReference type="InterPro" id="IPR036388">
    <property type="entry name" value="WH-like_DNA-bd_sf"/>
</dbReference>
<dbReference type="CDD" id="cd08414">
    <property type="entry name" value="PBP2_LTTR_aromatics_like"/>
    <property type="match status" value="1"/>
</dbReference>
<dbReference type="InterPro" id="IPR036390">
    <property type="entry name" value="WH_DNA-bd_sf"/>
</dbReference>
<keyword evidence="4" id="KW-0804">Transcription</keyword>
<dbReference type="InterPro" id="IPR000847">
    <property type="entry name" value="LysR_HTH_N"/>
</dbReference>
<proteinExistence type="inferred from homology"/>
<keyword evidence="2" id="KW-0805">Transcription regulation</keyword>
<name>A0ABN2V4N8_9ACTN</name>
<evidence type="ECO:0000313" key="6">
    <source>
        <dbReference type="EMBL" id="GAA2050495.1"/>
    </source>
</evidence>
<comment type="similarity">
    <text evidence="1">Belongs to the LysR transcriptional regulatory family.</text>
</comment>
<dbReference type="SUPFAM" id="SSF46785">
    <property type="entry name" value="Winged helix' DNA-binding domain"/>
    <property type="match status" value="1"/>
</dbReference>
<dbReference type="InterPro" id="IPR005119">
    <property type="entry name" value="LysR_subst-bd"/>
</dbReference>
<evidence type="ECO:0000256" key="2">
    <source>
        <dbReference type="ARBA" id="ARBA00023015"/>
    </source>
</evidence>
<dbReference type="Proteomes" id="UP001500751">
    <property type="component" value="Unassembled WGS sequence"/>
</dbReference>
<dbReference type="PANTHER" id="PTHR30346:SF0">
    <property type="entry name" value="HCA OPERON TRANSCRIPTIONAL ACTIVATOR HCAR"/>
    <property type="match status" value="1"/>
</dbReference>
<evidence type="ECO:0000259" key="5">
    <source>
        <dbReference type="PROSITE" id="PS50931"/>
    </source>
</evidence>
<keyword evidence="7" id="KW-1185">Reference proteome</keyword>
<comment type="caution">
    <text evidence="6">The sequence shown here is derived from an EMBL/GenBank/DDBJ whole genome shotgun (WGS) entry which is preliminary data.</text>
</comment>
<reference evidence="6 7" key="1">
    <citation type="journal article" date="2019" name="Int. J. Syst. Evol. Microbiol.">
        <title>The Global Catalogue of Microorganisms (GCM) 10K type strain sequencing project: providing services to taxonomists for standard genome sequencing and annotation.</title>
        <authorList>
            <consortium name="The Broad Institute Genomics Platform"/>
            <consortium name="The Broad Institute Genome Sequencing Center for Infectious Disease"/>
            <person name="Wu L."/>
            <person name="Ma J."/>
        </authorList>
    </citation>
    <scope>NUCLEOTIDE SEQUENCE [LARGE SCALE GENOMIC DNA]</scope>
    <source>
        <strain evidence="6 7">JCM 16014</strain>
    </source>
</reference>
<feature type="domain" description="HTH lysR-type" evidence="5">
    <location>
        <begin position="1"/>
        <end position="58"/>
    </location>
</feature>
<dbReference type="RefSeq" id="WP_344669631.1">
    <property type="nucleotide sequence ID" value="NZ_BAAAQN010000049.1"/>
</dbReference>
<gene>
    <name evidence="6" type="ORF">GCM10009839_66220</name>
</gene>
<dbReference type="PROSITE" id="PS50931">
    <property type="entry name" value="HTH_LYSR"/>
    <property type="match status" value="1"/>
</dbReference>
<keyword evidence="3" id="KW-0238">DNA-binding</keyword>
<evidence type="ECO:0000256" key="4">
    <source>
        <dbReference type="ARBA" id="ARBA00023163"/>
    </source>
</evidence>
<dbReference type="EMBL" id="BAAAQN010000049">
    <property type="protein sequence ID" value="GAA2050495.1"/>
    <property type="molecule type" value="Genomic_DNA"/>
</dbReference>
<evidence type="ECO:0000313" key="7">
    <source>
        <dbReference type="Proteomes" id="UP001500751"/>
    </source>
</evidence>
<protein>
    <submittedName>
        <fullName evidence="6">LysR family transcriptional regulator</fullName>
    </submittedName>
</protein>
<dbReference type="SUPFAM" id="SSF53850">
    <property type="entry name" value="Periplasmic binding protein-like II"/>
    <property type="match status" value="1"/>
</dbReference>
<sequence>MELRQFEYFVAVAEELGFGRAAERLHVVQPAVSKQVARLERELGVRLFDRSTRHVRLSAAGERLLPEVRAALAAAANVGRIAADIGGGQDAVLRLGTSQGLGDRLDEILLHLAAVLPRLQVRLSSLPLSDRLSAVRTGELDAAFVRIVEHSPGVELLPLWTEPLHVVLPAAHPLAGFATLAIEQIAPLPLRLAPRAVNPAFHDLIVNAITASGHEPVLGAPFTNLQDTLAQIATGPASWSVLYGAATAQLPTARIAHRRLAAPRPTTSLAVLPGPPSAAVRALLGACAAITG</sequence>
<accession>A0ABN2V4N8</accession>
<dbReference type="Gene3D" id="1.10.10.10">
    <property type="entry name" value="Winged helix-like DNA-binding domain superfamily/Winged helix DNA-binding domain"/>
    <property type="match status" value="1"/>
</dbReference>
<dbReference type="Pfam" id="PF00126">
    <property type="entry name" value="HTH_1"/>
    <property type="match status" value="1"/>
</dbReference>
<organism evidence="6 7">
    <name type="scientific">Catenulispora yoronensis</name>
    <dbReference type="NCBI Taxonomy" id="450799"/>
    <lineage>
        <taxon>Bacteria</taxon>
        <taxon>Bacillati</taxon>
        <taxon>Actinomycetota</taxon>
        <taxon>Actinomycetes</taxon>
        <taxon>Catenulisporales</taxon>
        <taxon>Catenulisporaceae</taxon>
        <taxon>Catenulispora</taxon>
    </lineage>
</organism>
<dbReference type="PANTHER" id="PTHR30346">
    <property type="entry name" value="TRANSCRIPTIONAL DUAL REGULATOR HCAR-RELATED"/>
    <property type="match status" value="1"/>
</dbReference>
<dbReference type="PRINTS" id="PR00039">
    <property type="entry name" value="HTHLYSR"/>
</dbReference>
<evidence type="ECO:0000256" key="3">
    <source>
        <dbReference type="ARBA" id="ARBA00023125"/>
    </source>
</evidence>
<evidence type="ECO:0000256" key="1">
    <source>
        <dbReference type="ARBA" id="ARBA00009437"/>
    </source>
</evidence>
<dbReference type="Gene3D" id="3.40.190.10">
    <property type="entry name" value="Periplasmic binding protein-like II"/>
    <property type="match status" value="2"/>
</dbReference>